<keyword evidence="2" id="KW-1003">Cell membrane</keyword>
<evidence type="ECO:0000313" key="8">
    <source>
        <dbReference type="EMBL" id="MFC4727558.1"/>
    </source>
</evidence>
<keyword evidence="5 6" id="KW-0472">Membrane</keyword>
<evidence type="ECO:0000313" key="9">
    <source>
        <dbReference type="Proteomes" id="UP001595892"/>
    </source>
</evidence>
<dbReference type="Pfam" id="PF13567">
    <property type="entry name" value="DUF4131"/>
    <property type="match status" value="1"/>
</dbReference>
<organism evidence="8 9">
    <name type="scientific">Coralloluteibacterium thermophilum</name>
    <dbReference type="NCBI Taxonomy" id="2707049"/>
    <lineage>
        <taxon>Bacteria</taxon>
        <taxon>Pseudomonadati</taxon>
        <taxon>Pseudomonadota</taxon>
        <taxon>Gammaproteobacteria</taxon>
        <taxon>Lysobacterales</taxon>
        <taxon>Lysobacteraceae</taxon>
        <taxon>Coralloluteibacterium</taxon>
    </lineage>
</organism>
<dbReference type="InterPro" id="IPR036866">
    <property type="entry name" value="RibonucZ/Hydroxyglut_hydro"/>
</dbReference>
<keyword evidence="9" id="KW-1185">Reference proteome</keyword>
<feature type="domain" description="Metallo-beta-lactamase" evidence="7">
    <location>
        <begin position="530"/>
        <end position="714"/>
    </location>
</feature>
<evidence type="ECO:0000256" key="3">
    <source>
        <dbReference type="ARBA" id="ARBA00022692"/>
    </source>
</evidence>
<dbReference type="Pfam" id="PF03772">
    <property type="entry name" value="Competence"/>
    <property type="match status" value="1"/>
</dbReference>
<dbReference type="NCBIfam" id="TIGR00360">
    <property type="entry name" value="ComEC_N-term"/>
    <property type="match status" value="1"/>
</dbReference>
<keyword evidence="4 6" id="KW-1133">Transmembrane helix</keyword>
<feature type="transmembrane region" description="Helical" evidence="6">
    <location>
        <begin position="470"/>
        <end position="491"/>
    </location>
</feature>
<dbReference type="InterPro" id="IPR001279">
    <property type="entry name" value="Metallo-B-lactamas"/>
</dbReference>
<feature type="transmembrane region" description="Helical" evidence="6">
    <location>
        <begin position="347"/>
        <end position="369"/>
    </location>
</feature>
<feature type="transmembrane region" description="Helical" evidence="6">
    <location>
        <begin position="34"/>
        <end position="50"/>
    </location>
</feature>
<dbReference type="NCBIfam" id="TIGR00361">
    <property type="entry name" value="ComEC_Rec2"/>
    <property type="match status" value="1"/>
</dbReference>
<evidence type="ECO:0000256" key="4">
    <source>
        <dbReference type="ARBA" id="ARBA00022989"/>
    </source>
</evidence>
<dbReference type="InterPro" id="IPR004477">
    <property type="entry name" value="ComEC_N"/>
</dbReference>
<feature type="transmembrane region" description="Helical" evidence="6">
    <location>
        <begin position="412"/>
        <end position="434"/>
    </location>
</feature>
<comment type="caution">
    <text evidence="8">The sequence shown here is derived from an EMBL/GenBank/DDBJ whole genome shotgun (WGS) entry which is preliminary data.</text>
</comment>
<dbReference type="SMART" id="SM00849">
    <property type="entry name" value="Lactamase_B"/>
    <property type="match status" value="1"/>
</dbReference>
<dbReference type="Proteomes" id="UP001595892">
    <property type="component" value="Unassembled WGS sequence"/>
</dbReference>
<accession>A0ABV9NLA1</accession>
<name>A0ABV9NLA1_9GAMM</name>
<evidence type="ECO:0000256" key="2">
    <source>
        <dbReference type="ARBA" id="ARBA00022475"/>
    </source>
</evidence>
<dbReference type="RefSeq" id="WP_377003566.1">
    <property type="nucleotide sequence ID" value="NZ_JBHSGG010000014.1"/>
</dbReference>
<dbReference type="EMBL" id="JBHSGG010000014">
    <property type="protein sequence ID" value="MFC4727558.1"/>
    <property type="molecule type" value="Genomic_DNA"/>
</dbReference>
<keyword evidence="3 6" id="KW-0812">Transmembrane</keyword>
<reference evidence="9" key="1">
    <citation type="journal article" date="2019" name="Int. J. Syst. Evol. Microbiol.">
        <title>The Global Catalogue of Microorganisms (GCM) 10K type strain sequencing project: providing services to taxonomists for standard genome sequencing and annotation.</title>
        <authorList>
            <consortium name="The Broad Institute Genomics Platform"/>
            <consortium name="The Broad Institute Genome Sequencing Center for Infectious Disease"/>
            <person name="Wu L."/>
            <person name="Ma J."/>
        </authorList>
    </citation>
    <scope>NUCLEOTIDE SEQUENCE [LARGE SCALE GENOMIC DNA]</scope>
    <source>
        <strain evidence="9">CGMCC 1.13574</strain>
    </source>
</reference>
<dbReference type="Gene3D" id="3.60.15.10">
    <property type="entry name" value="Ribonuclease Z/Hydroxyacylglutathione hydrolase-like"/>
    <property type="match status" value="1"/>
</dbReference>
<evidence type="ECO:0000259" key="7">
    <source>
        <dbReference type="SMART" id="SM00849"/>
    </source>
</evidence>
<dbReference type="PANTHER" id="PTHR30619">
    <property type="entry name" value="DNA INTERNALIZATION/COMPETENCE PROTEIN COMEC/REC2"/>
    <property type="match status" value="1"/>
</dbReference>
<dbReference type="InterPro" id="IPR035681">
    <property type="entry name" value="ComA-like_MBL"/>
</dbReference>
<dbReference type="CDD" id="cd07731">
    <property type="entry name" value="ComA-like_MBL-fold"/>
    <property type="match status" value="1"/>
</dbReference>
<dbReference type="PANTHER" id="PTHR30619:SF1">
    <property type="entry name" value="RECOMBINATION PROTEIN 2"/>
    <property type="match status" value="1"/>
</dbReference>
<gene>
    <name evidence="8" type="ORF">ACFO3Q_05160</name>
</gene>
<evidence type="ECO:0000256" key="1">
    <source>
        <dbReference type="ARBA" id="ARBA00004651"/>
    </source>
</evidence>
<feature type="transmembrane region" description="Helical" evidence="6">
    <location>
        <begin position="441"/>
        <end position="458"/>
    </location>
</feature>
<dbReference type="InterPro" id="IPR052159">
    <property type="entry name" value="Competence_DNA_uptake"/>
</dbReference>
<feature type="transmembrane region" description="Helical" evidence="6">
    <location>
        <begin position="248"/>
        <end position="274"/>
    </location>
</feature>
<proteinExistence type="predicted"/>
<dbReference type="Pfam" id="PF00753">
    <property type="entry name" value="Lactamase_B"/>
    <property type="match status" value="1"/>
</dbReference>
<feature type="transmembrane region" description="Helical" evidence="6">
    <location>
        <begin position="286"/>
        <end position="304"/>
    </location>
</feature>
<protein>
    <submittedName>
        <fullName evidence="8">DNA internalization-related competence protein ComEC/Rec2</fullName>
    </submittedName>
</protein>
<sequence>MTTARAGVFAPATALALLAGTAVAMRATVLPPGWALGIVAAAGLLLWWRGRRRWPGAFLFGFGWALLHGQWALDARLPHGLEGQDLRVQVRVVGFADRTPNGARFDARIEAVLADGGIAEDAGKELVGRRVRLGWYGQPPAFEPGARWRLTVRLKRPRGGLNPGGFDFERRALERRLAATGYVRDTASAEPATGGGGIDLLRLRLSERIQQAVPRAGARFVRALALADTRGLSQQDWEVLRATGLTHLIAISGFHVGVVAGFGVLLVRVLYWLAPTLGRRLPRPQAAALGALAVACGYAALAGFGLPTVRTVLMIAAALAAVLLRRASGPARSITLALLVVLLADPLAVLAPGFWLSFTGVAWLMWCLPRERGTHGWARDLLRAQGVATLALLPLTVWFFNQASVAGPLVNLVGIPLVSLVVVPLSLAGAALVAAWPWAGAPLLVLAAGAMDLFWSWLEGVAATPGALLWFPEPAVAALLLAVAGTFWLLLPRGIPGKWLAPLLMLPLLWPAQPRLADGEVEVALIDVGQGLAVLVRTRTHALLVDAGPAWPGGLDMGEAAVLPTLRALGVRRLDALVVSHADSDHAGGLGAVRRAFPPGTLLAPEGAGIEGADVCAGARWQRDGVDFRMLHPPPHFPYLGNESSCVLRVEGKGGVVLLPGDIGRPVEGRLVREQADALAARVLVVPHHGSRHSSTQGFVDAVAPELALVGAGHRNAFGMPRPEVVARYLDGGATLLSTAEHGMLRVRMPASGDLEVERRRGSHRRFWHEPGG</sequence>
<evidence type="ECO:0000256" key="6">
    <source>
        <dbReference type="SAM" id="Phobius"/>
    </source>
</evidence>
<feature type="transmembrane region" description="Helical" evidence="6">
    <location>
        <begin position="381"/>
        <end position="400"/>
    </location>
</feature>
<evidence type="ECO:0000256" key="5">
    <source>
        <dbReference type="ARBA" id="ARBA00023136"/>
    </source>
</evidence>
<comment type="subcellular location">
    <subcellularLocation>
        <location evidence="1">Cell membrane</location>
        <topology evidence="1">Multi-pass membrane protein</topology>
    </subcellularLocation>
</comment>
<dbReference type="InterPro" id="IPR025405">
    <property type="entry name" value="DUF4131"/>
</dbReference>
<dbReference type="SUPFAM" id="SSF56281">
    <property type="entry name" value="Metallo-hydrolase/oxidoreductase"/>
    <property type="match status" value="1"/>
</dbReference>
<dbReference type="InterPro" id="IPR004797">
    <property type="entry name" value="Competence_ComEC/Rec2"/>
</dbReference>